<keyword evidence="3" id="KW-1133">Transmembrane helix</keyword>
<reference evidence="4 5" key="1">
    <citation type="submission" date="2018-11" db="EMBL/GenBank/DDBJ databases">
        <title>Genome sequence of Saitozyma podzolica DSM 27192.</title>
        <authorList>
            <person name="Aliyu H."/>
            <person name="Gorte O."/>
            <person name="Ochsenreither K."/>
        </authorList>
    </citation>
    <scope>NUCLEOTIDE SEQUENCE [LARGE SCALE GENOMIC DNA]</scope>
    <source>
        <strain evidence="4 5">DSM 27192</strain>
    </source>
</reference>
<keyword evidence="1" id="KW-0378">Hydrolase</keyword>
<protein>
    <recommendedName>
        <fullName evidence="6">Phytase</fullName>
    </recommendedName>
</protein>
<dbReference type="InterPro" id="IPR000560">
    <property type="entry name" value="His_Pase_clade-2"/>
</dbReference>
<dbReference type="CDD" id="cd07061">
    <property type="entry name" value="HP_HAP_like"/>
    <property type="match status" value="1"/>
</dbReference>
<keyword evidence="3" id="KW-0472">Membrane</keyword>
<feature type="region of interest" description="Disordered" evidence="2">
    <location>
        <begin position="182"/>
        <end position="213"/>
    </location>
</feature>
<dbReference type="GO" id="GO:0003993">
    <property type="term" value="F:acid phosphatase activity"/>
    <property type="evidence" value="ECO:0007669"/>
    <property type="project" value="TreeGrafter"/>
</dbReference>
<evidence type="ECO:0000256" key="1">
    <source>
        <dbReference type="ARBA" id="ARBA00022801"/>
    </source>
</evidence>
<evidence type="ECO:0000313" key="4">
    <source>
        <dbReference type="EMBL" id="RSH94137.1"/>
    </source>
</evidence>
<dbReference type="SUPFAM" id="SSF53254">
    <property type="entry name" value="Phosphoglycerate mutase-like"/>
    <property type="match status" value="1"/>
</dbReference>
<sequence length="526" mass="58191">MYQTADSLKTTSLGPGLSEEHYELQLSLDRAVEPLLPQYDPKPSSPTTPLPPHEHRRSRACNALVCLWATVVALIIGTALFVCWFGSRRLDNLRGWQAWEQLRQEIQYWVDAAAPYHAQADHRAFPTDIGYAGPTPTGVEPALLATAPAAPMHSDVSPFVPPNVKTSSFSIMQHWATSHLSTPSRRTVCPKPPRSSRTTVSSRGSTGSSAMGRGIQQAGLAPFGRQQMCKWAHRNKFGLADKAVNLGVAARVKYGFLLDKMKDRLPVFRTETQDRMLKSAQNFAAGFFGIPAGDQFNLEVMIEAKGFNNSLAPWNTCPDPEGYNEEITEKLHRWDVIFLKDARTRLQKHISGYDLSTNDVKGFGLGWVQELVSRLTNSRLTEFNSTVNSSFHDDVQFPLYDPIYVDFTHDTEFALLLATMNLTSFAESGEPRLDHIPKHGSFVTSKFCPFGANLQVQVLKCSSSSLASDAKSKKQIRLILNDAAVPLTGINGCPTNDDGLCPFEAFVGSMQTIIGGVDFARERVRQ</sequence>
<dbReference type="Pfam" id="PF00328">
    <property type="entry name" value="His_Phos_2"/>
    <property type="match status" value="2"/>
</dbReference>
<name>A0A427YSS9_9TREE</name>
<dbReference type="Proteomes" id="UP000279259">
    <property type="component" value="Unassembled WGS sequence"/>
</dbReference>
<dbReference type="Gene3D" id="3.40.50.1240">
    <property type="entry name" value="Phosphoglycerate mutase-like"/>
    <property type="match status" value="2"/>
</dbReference>
<dbReference type="InterPro" id="IPR029033">
    <property type="entry name" value="His_PPase_superfam"/>
</dbReference>
<dbReference type="PANTHER" id="PTHR20963:SF42">
    <property type="entry name" value="PHOSPHOGLYCERATE MUTASE-LIKE PROTEIN"/>
    <property type="match status" value="1"/>
</dbReference>
<dbReference type="OrthoDB" id="6509975at2759"/>
<keyword evidence="3" id="KW-0812">Transmembrane</keyword>
<comment type="caution">
    <text evidence="4">The sequence shown here is derived from an EMBL/GenBank/DDBJ whole genome shotgun (WGS) entry which is preliminary data.</text>
</comment>
<dbReference type="EMBL" id="RSCD01000002">
    <property type="protein sequence ID" value="RSH94137.1"/>
    <property type="molecule type" value="Genomic_DNA"/>
</dbReference>
<evidence type="ECO:0000313" key="5">
    <source>
        <dbReference type="Proteomes" id="UP000279259"/>
    </source>
</evidence>
<evidence type="ECO:0008006" key="6">
    <source>
        <dbReference type="Google" id="ProtNLM"/>
    </source>
</evidence>
<feature type="compositionally biased region" description="Low complexity" evidence="2">
    <location>
        <begin position="195"/>
        <end position="213"/>
    </location>
</feature>
<dbReference type="STRING" id="1890683.A0A427YSS9"/>
<proteinExistence type="predicted"/>
<feature type="transmembrane region" description="Helical" evidence="3">
    <location>
        <begin position="63"/>
        <end position="87"/>
    </location>
</feature>
<dbReference type="PANTHER" id="PTHR20963">
    <property type="entry name" value="MULTIPLE INOSITOL POLYPHOSPHATE PHOSPHATASE-RELATED"/>
    <property type="match status" value="1"/>
</dbReference>
<dbReference type="AlphaFoldDB" id="A0A427YSS9"/>
<keyword evidence="5" id="KW-1185">Reference proteome</keyword>
<gene>
    <name evidence="4" type="ORF">EHS25_003940</name>
</gene>
<accession>A0A427YSS9</accession>
<evidence type="ECO:0000256" key="2">
    <source>
        <dbReference type="SAM" id="MobiDB-lite"/>
    </source>
</evidence>
<evidence type="ECO:0000256" key="3">
    <source>
        <dbReference type="SAM" id="Phobius"/>
    </source>
</evidence>
<organism evidence="4 5">
    <name type="scientific">Saitozyma podzolica</name>
    <dbReference type="NCBI Taxonomy" id="1890683"/>
    <lineage>
        <taxon>Eukaryota</taxon>
        <taxon>Fungi</taxon>
        <taxon>Dikarya</taxon>
        <taxon>Basidiomycota</taxon>
        <taxon>Agaricomycotina</taxon>
        <taxon>Tremellomycetes</taxon>
        <taxon>Tremellales</taxon>
        <taxon>Trimorphomycetaceae</taxon>
        <taxon>Saitozyma</taxon>
    </lineage>
</organism>